<protein>
    <submittedName>
        <fullName evidence="1">Uncharacterized protein</fullName>
    </submittedName>
</protein>
<name>A0A9Q3BW15_9BASI</name>
<proteinExistence type="predicted"/>
<sequence length="98" mass="11733">MSSKVLTCRQAHWAEFISEYHFSITYHPRHLATLPDALSRWENIYPERGEDFNSKNPMNFQQIIKQDEVQPSSFFAVNVDWFPNLIDSIHKKYWQDSQ</sequence>
<reference evidence="1" key="1">
    <citation type="submission" date="2021-03" db="EMBL/GenBank/DDBJ databases">
        <title>Draft genome sequence of rust myrtle Austropuccinia psidii MF-1, a brazilian biotype.</title>
        <authorList>
            <person name="Quecine M.C."/>
            <person name="Pachon D.M.R."/>
            <person name="Bonatelli M.L."/>
            <person name="Correr F.H."/>
            <person name="Franceschini L.M."/>
            <person name="Leite T.F."/>
            <person name="Margarido G.R.A."/>
            <person name="Almeida C.A."/>
            <person name="Ferrarezi J.A."/>
            <person name="Labate C.A."/>
        </authorList>
    </citation>
    <scope>NUCLEOTIDE SEQUENCE</scope>
    <source>
        <strain evidence="1">MF-1</strain>
    </source>
</reference>
<dbReference type="EMBL" id="AVOT02002864">
    <property type="protein sequence ID" value="MBW0471795.1"/>
    <property type="molecule type" value="Genomic_DNA"/>
</dbReference>
<organism evidence="1 2">
    <name type="scientific">Austropuccinia psidii MF-1</name>
    <dbReference type="NCBI Taxonomy" id="1389203"/>
    <lineage>
        <taxon>Eukaryota</taxon>
        <taxon>Fungi</taxon>
        <taxon>Dikarya</taxon>
        <taxon>Basidiomycota</taxon>
        <taxon>Pucciniomycotina</taxon>
        <taxon>Pucciniomycetes</taxon>
        <taxon>Pucciniales</taxon>
        <taxon>Sphaerophragmiaceae</taxon>
        <taxon>Austropuccinia</taxon>
    </lineage>
</organism>
<accession>A0A9Q3BW15</accession>
<evidence type="ECO:0000313" key="2">
    <source>
        <dbReference type="Proteomes" id="UP000765509"/>
    </source>
</evidence>
<keyword evidence="2" id="KW-1185">Reference proteome</keyword>
<gene>
    <name evidence="1" type="ORF">O181_011510</name>
</gene>
<dbReference type="AlphaFoldDB" id="A0A9Q3BW15"/>
<dbReference type="Proteomes" id="UP000765509">
    <property type="component" value="Unassembled WGS sequence"/>
</dbReference>
<evidence type="ECO:0000313" key="1">
    <source>
        <dbReference type="EMBL" id="MBW0471795.1"/>
    </source>
</evidence>
<comment type="caution">
    <text evidence="1">The sequence shown here is derived from an EMBL/GenBank/DDBJ whole genome shotgun (WGS) entry which is preliminary data.</text>
</comment>